<sequence length="102" mass="11143">MMRRVFAIAGTLLLAACEPGGFSSTRIDDHTYRVELSACSTRFRSESEVAQVRRRLQNEADRLCGRGKAAAMEEPEQVIRSSAGSVLGECSMLALESTLTCK</sequence>
<dbReference type="Proteomes" id="UP000550401">
    <property type="component" value="Unassembled WGS sequence"/>
</dbReference>
<dbReference type="PROSITE" id="PS51257">
    <property type="entry name" value="PROKAR_LIPOPROTEIN"/>
    <property type="match status" value="1"/>
</dbReference>
<dbReference type="AlphaFoldDB" id="A0A839F2V2"/>
<dbReference type="RefSeq" id="WP_182531961.1">
    <property type="nucleotide sequence ID" value="NZ_JACGXL010000005.1"/>
</dbReference>
<evidence type="ECO:0008006" key="3">
    <source>
        <dbReference type="Google" id="ProtNLM"/>
    </source>
</evidence>
<evidence type="ECO:0000313" key="1">
    <source>
        <dbReference type="EMBL" id="MBA8888916.1"/>
    </source>
</evidence>
<name>A0A839F2V2_9GAMM</name>
<keyword evidence="2" id="KW-1185">Reference proteome</keyword>
<proteinExistence type="predicted"/>
<dbReference type="EMBL" id="JACGXL010000005">
    <property type="protein sequence ID" value="MBA8888916.1"/>
    <property type="molecule type" value="Genomic_DNA"/>
</dbReference>
<accession>A0A839F2V2</accession>
<comment type="caution">
    <text evidence="1">The sequence shown here is derived from an EMBL/GenBank/DDBJ whole genome shotgun (WGS) entry which is preliminary data.</text>
</comment>
<protein>
    <recommendedName>
        <fullName evidence="3">Lipoprotein</fullName>
    </recommendedName>
</protein>
<reference evidence="1 2" key="1">
    <citation type="submission" date="2020-07" db="EMBL/GenBank/DDBJ databases">
        <title>Genomic Encyclopedia of Type Strains, Phase IV (KMG-V): Genome sequencing to study the core and pangenomes of soil and plant-associated prokaryotes.</title>
        <authorList>
            <person name="Whitman W."/>
        </authorList>
    </citation>
    <scope>NUCLEOTIDE SEQUENCE [LARGE SCALE GENOMIC DNA]</scope>
    <source>
        <strain evidence="1 2">RH2WT43</strain>
    </source>
</reference>
<gene>
    <name evidence="1" type="ORF">FHW12_003152</name>
</gene>
<organism evidence="1 2">
    <name type="scientific">Dokdonella fugitiva</name>
    <dbReference type="NCBI Taxonomy" id="328517"/>
    <lineage>
        <taxon>Bacteria</taxon>
        <taxon>Pseudomonadati</taxon>
        <taxon>Pseudomonadota</taxon>
        <taxon>Gammaproteobacteria</taxon>
        <taxon>Lysobacterales</taxon>
        <taxon>Rhodanobacteraceae</taxon>
        <taxon>Dokdonella</taxon>
    </lineage>
</organism>
<evidence type="ECO:0000313" key="2">
    <source>
        <dbReference type="Proteomes" id="UP000550401"/>
    </source>
</evidence>